<feature type="transmembrane region" description="Helical" evidence="1">
    <location>
        <begin position="369"/>
        <end position="391"/>
    </location>
</feature>
<evidence type="ECO:0000313" key="3">
    <source>
        <dbReference type="EMBL" id="PWC02226.1"/>
    </source>
</evidence>
<dbReference type="Proteomes" id="UP000244989">
    <property type="component" value="Unassembled WGS sequence"/>
</dbReference>
<reference evidence="4" key="1">
    <citation type="submission" date="2018-04" db="EMBL/GenBank/DDBJ databases">
        <authorList>
            <person name="Liu S."/>
            <person name="Wang Z."/>
            <person name="Li J."/>
        </authorList>
    </citation>
    <scope>NUCLEOTIDE SEQUENCE [LARGE SCALE GENOMIC DNA]</scope>
    <source>
        <strain evidence="4">2189</strain>
    </source>
</reference>
<dbReference type="Pfam" id="PF11847">
    <property type="entry name" value="GT-C_AftD"/>
    <property type="match status" value="1"/>
</dbReference>
<keyword evidence="4" id="KW-1185">Reference proteome</keyword>
<feature type="transmembrane region" description="Helical" evidence="1">
    <location>
        <begin position="258"/>
        <end position="281"/>
    </location>
</feature>
<dbReference type="InterPro" id="IPR021798">
    <property type="entry name" value="AftD_N"/>
</dbReference>
<feature type="transmembrane region" description="Helical" evidence="1">
    <location>
        <begin position="958"/>
        <end position="986"/>
    </location>
</feature>
<proteinExistence type="predicted"/>
<feature type="transmembrane region" description="Helical" evidence="1">
    <location>
        <begin position="1024"/>
        <end position="1042"/>
    </location>
</feature>
<feature type="transmembrane region" description="Helical" evidence="1">
    <location>
        <begin position="992"/>
        <end position="1012"/>
    </location>
</feature>
<sequence length="1057" mass="111134">MFFQPVGEIAADTKLDLHVDPAGFLAGALSAYTPNFPLGQLQNQAYGYLFPQGAFFLLTDFLPDWVAQRLWWTIVVGVGFSGFLLLTQRIDVGSHPFRIIAAALYAFSPRTLTTLTAISSETWPTMLAPWVLWAVLSPRLDVRALAAAIVPVALMGAVNATATAFACLPAAIALLWRIARPCAEASRGRAAGFALAWLAGCALVSLWWIGPLLVLGRYAPPFTDFIESAFVTNRWLNLGEILRGTTSWSPFADAERRAGLLLVSEPVLVLVTMAIAAAGLAGLCRRRLPARGLWLVLLAAGVAILGAAHGPAAGAWLEFLDTSGAPLRNLHKADPLVRLPLMVGLAHLGTHLALPATRAALGQPGRRHAGAVMVVLVGLAAISPVFSGRLLPLGTWSQTPQHWVEATAHLNEHAAGTRSLIVPQASFARQEWGWTRDEPAQPLLDVPWAVRDAIPLVTPEAIRGLDGVMSVLEDHPERAGDVLPALGIGAVLVRHDLDDDHVAGADIDAEALAEAPGSEVARFGDGQLEIITFAADRRGFLTEAAPVTVAGGGESVAVLDALTGFRPRELVAEDAEIVTDTPMLATRNYGTVDEAISAPLADRAEGADVRNHVPDYPSTSPRTAVVEHGGAVRASSSAAQATSLGGADPARSVTAAVDGSEQTAWWPAPGETAGEWIELSGDFTGQERVRITANQDAELVASTAPLADDPPRTTLDIPAGESREVVVPGPATGTIRLTIASDNPVGLQEIEVEGHDIERVVTVPDTSPNVRMFVLQRLIVDTGVLIRDITAPREMTVTVDADTDVTIDGETYSPGDELTLAPGTHRVESEAEWVTLTEPGFAPAPATERLTGRHIEASDTERIVFPGLSANEGLRARIDDHPLTPTTIGAGMQGFVVPAGVGGELQLSFAGDYAYRGALFIGGGIGILVLLACLGVLGIRVTTTRRFTYGLHDQAPGLGTAAVLAGGIVVATGWPGALAIALVALVRRFTLLPAYALAAVLTGVGGAWLARAPWPSPNYAGDETILAVVLAAALACALPGLLPSARDGSPGRHRRER</sequence>
<feature type="transmembrane region" description="Helical" evidence="1">
    <location>
        <begin position="99"/>
        <end position="118"/>
    </location>
</feature>
<feature type="transmembrane region" description="Helical" evidence="1">
    <location>
        <begin position="913"/>
        <end position="937"/>
    </location>
</feature>
<keyword evidence="1" id="KW-1133">Transmembrane helix</keyword>
<feature type="domain" description="Alpha-(1-&gt;3)-arabinofuranosyltransferase N-terminal GT-C" evidence="2">
    <location>
        <begin position="1"/>
        <end position="605"/>
    </location>
</feature>
<dbReference type="AlphaFoldDB" id="A0A2U1T899"/>
<protein>
    <submittedName>
        <fullName evidence="3">DUF3367 domain-containing protein</fullName>
    </submittedName>
</protein>
<dbReference type="KEGG" id="cyz:C3B44_10810"/>
<keyword evidence="1" id="KW-0472">Membrane</keyword>
<gene>
    <name evidence="3" type="ORF">DF222_03585</name>
</gene>
<organism evidence="3 4">
    <name type="scientific">Corynebacterium yudongzhengii</name>
    <dbReference type="NCBI Taxonomy" id="2080740"/>
    <lineage>
        <taxon>Bacteria</taxon>
        <taxon>Bacillati</taxon>
        <taxon>Actinomycetota</taxon>
        <taxon>Actinomycetes</taxon>
        <taxon>Mycobacteriales</taxon>
        <taxon>Corynebacteriaceae</taxon>
        <taxon>Corynebacterium</taxon>
    </lineage>
</organism>
<dbReference type="EMBL" id="QEEZ01000005">
    <property type="protein sequence ID" value="PWC02226.1"/>
    <property type="molecule type" value="Genomic_DNA"/>
</dbReference>
<evidence type="ECO:0000259" key="2">
    <source>
        <dbReference type="Pfam" id="PF11847"/>
    </source>
</evidence>
<evidence type="ECO:0000256" key="1">
    <source>
        <dbReference type="SAM" id="Phobius"/>
    </source>
</evidence>
<feature type="transmembrane region" description="Helical" evidence="1">
    <location>
        <begin position="337"/>
        <end position="357"/>
    </location>
</feature>
<feature type="transmembrane region" description="Helical" evidence="1">
    <location>
        <begin position="190"/>
        <end position="210"/>
    </location>
</feature>
<feature type="transmembrane region" description="Helical" evidence="1">
    <location>
        <begin position="70"/>
        <end position="87"/>
    </location>
</feature>
<keyword evidence="1" id="KW-0812">Transmembrane</keyword>
<name>A0A2U1T899_9CORY</name>
<accession>A0A2U1T899</accession>
<dbReference type="OrthoDB" id="5242711at2"/>
<evidence type="ECO:0000313" key="4">
    <source>
        <dbReference type="Proteomes" id="UP000244989"/>
    </source>
</evidence>
<feature type="transmembrane region" description="Helical" evidence="1">
    <location>
        <begin position="145"/>
        <end position="178"/>
    </location>
</feature>
<feature type="transmembrane region" description="Helical" evidence="1">
    <location>
        <begin position="293"/>
        <end position="317"/>
    </location>
</feature>
<dbReference type="GO" id="GO:0016740">
    <property type="term" value="F:transferase activity"/>
    <property type="evidence" value="ECO:0007669"/>
    <property type="project" value="InterPro"/>
</dbReference>
<comment type="caution">
    <text evidence="3">The sequence shown here is derived from an EMBL/GenBank/DDBJ whole genome shotgun (WGS) entry which is preliminary data.</text>
</comment>